<dbReference type="GO" id="GO:0016358">
    <property type="term" value="P:dendrite development"/>
    <property type="evidence" value="ECO:0007669"/>
    <property type="project" value="TreeGrafter"/>
</dbReference>
<dbReference type="OrthoDB" id="5371837at2759"/>
<accession>A0A8T0DGC2</accession>
<keyword evidence="4" id="KW-1185">Reference proteome</keyword>
<dbReference type="GO" id="GO:0043025">
    <property type="term" value="C:neuronal cell body"/>
    <property type="evidence" value="ECO:0007669"/>
    <property type="project" value="TreeGrafter"/>
</dbReference>
<feature type="region of interest" description="Disordered" evidence="1">
    <location>
        <begin position="565"/>
        <end position="596"/>
    </location>
</feature>
<reference evidence="3 4" key="1">
    <citation type="submission" date="2019-07" db="EMBL/GenBank/DDBJ databases">
        <title>Annotation for the trematode Paragonimus westermani.</title>
        <authorList>
            <person name="Choi Y.-J."/>
        </authorList>
    </citation>
    <scope>NUCLEOTIDE SEQUENCE [LARGE SCALE GENOMIC DNA]</scope>
    <source>
        <strain evidence="3">180907_Pwestermani</strain>
    </source>
</reference>
<dbReference type="GO" id="GO:0000226">
    <property type="term" value="P:microtubule cytoskeleton organization"/>
    <property type="evidence" value="ECO:0007669"/>
    <property type="project" value="InterPro"/>
</dbReference>
<dbReference type="GO" id="GO:0030425">
    <property type="term" value="C:dendrite"/>
    <property type="evidence" value="ECO:0007669"/>
    <property type="project" value="TreeGrafter"/>
</dbReference>
<dbReference type="Proteomes" id="UP000699462">
    <property type="component" value="Unassembled WGS sequence"/>
</dbReference>
<evidence type="ECO:0000313" key="3">
    <source>
        <dbReference type="EMBL" id="KAF8566883.1"/>
    </source>
</evidence>
<dbReference type="AlphaFoldDB" id="A0A8T0DGC2"/>
<evidence type="ECO:0000256" key="1">
    <source>
        <dbReference type="SAM" id="MobiDB-lite"/>
    </source>
</evidence>
<sequence>MASARFLLISGEILSNNDKSDLIRDAFEGLSTCPPDVLQLLRENLSSLPERSESAAIDDGILLCRSGSDLTFTLACRPSANGVASLMSELLAPPSKPEVGLNAVLVYTGLIAEGSGHWLLPNYLFTPTLFADNLEKLVSACPKPVDTENQPQYKHVHIHIGFAGSSTGGDWRQLSTYHFDSLGGHPIQISINQLSYKQKPVAVDCAPDLSALNSWLQNLFAELPTTYCTPLTRPLTCRDPGDPTLRVARPCLYVFPEGSGQSAILTLPGYSMLVDAGCMHRPCFWPVASHLDRLDSVFLTHWGVNNLLGMCAVLPVAFAPAPPEIGSQDSVLCLLTPPPNPAQIFNFPEPSPTRSSLILSLPRQVSKLINQIKQSGANLVVQPLTRGAKLSAPTQPIQLYQKVGQGSLELYALTPGDDESAELRRLNDDWAKASPSLMTTPVTLCKSNPANKFSVPLLSHTSVSALAVWRPARDTEPILRILFVSPTVHQTRVLLSLEAVVAANIYLRHAKAIPAEYERKRPVNPVPRRSNMPSAIGAKAPSVSSVASLGVKPPAKRLTTVPATHSTTVKHNEKTHPVSKSMPTKTGPINNTKAKTPDSAANTLLERVVPVVPMDHQELDLMQPNGDQNGYHSNPSAEFEPQHALSANMAGLDLDAETHEDGLIPDDNRNHVQPEFPASTGLVDPIASWGDPQELPPPAPPIGKL</sequence>
<dbReference type="GO" id="GO:0007409">
    <property type="term" value="P:axonogenesis"/>
    <property type="evidence" value="ECO:0007669"/>
    <property type="project" value="TreeGrafter"/>
</dbReference>
<feature type="region of interest" description="Disordered" evidence="1">
    <location>
        <begin position="667"/>
        <end position="705"/>
    </location>
</feature>
<dbReference type="Pfam" id="PF25281">
    <property type="entry name" value="MBL_MAP1B"/>
    <property type="match status" value="1"/>
</dbReference>
<gene>
    <name evidence="3" type="ORF">P879_07206</name>
</gene>
<dbReference type="GO" id="GO:0005875">
    <property type="term" value="C:microtubule associated complex"/>
    <property type="evidence" value="ECO:0007669"/>
    <property type="project" value="TreeGrafter"/>
</dbReference>
<dbReference type="InterPro" id="IPR026074">
    <property type="entry name" value="MAP1"/>
</dbReference>
<dbReference type="InterPro" id="IPR057480">
    <property type="entry name" value="MAP1A/B/S-like_MBL"/>
</dbReference>
<feature type="compositionally biased region" description="Polar residues" evidence="1">
    <location>
        <begin position="581"/>
        <end position="596"/>
    </location>
</feature>
<name>A0A8T0DGC2_9TREM</name>
<dbReference type="GO" id="GO:0003779">
    <property type="term" value="F:actin binding"/>
    <property type="evidence" value="ECO:0007669"/>
    <property type="project" value="TreeGrafter"/>
</dbReference>
<evidence type="ECO:0000313" key="4">
    <source>
        <dbReference type="Proteomes" id="UP000699462"/>
    </source>
</evidence>
<proteinExistence type="predicted"/>
<dbReference type="GO" id="GO:0005874">
    <property type="term" value="C:microtubule"/>
    <property type="evidence" value="ECO:0007669"/>
    <property type="project" value="InterPro"/>
</dbReference>
<dbReference type="GO" id="GO:0031114">
    <property type="term" value="P:regulation of microtubule depolymerization"/>
    <property type="evidence" value="ECO:0007669"/>
    <property type="project" value="TreeGrafter"/>
</dbReference>
<dbReference type="EMBL" id="JTDF01004489">
    <property type="protein sequence ID" value="KAF8566883.1"/>
    <property type="molecule type" value="Genomic_DNA"/>
</dbReference>
<evidence type="ECO:0000259" key="2">
    <source>
        <dbReference type="Pfam" id="PF25281"/>
    </source>
</evidence>
<dbReference type="GO" id="GO:0008017">
    <property type="term" value="F:microtubule binding"/>
    <property type="evidence" value="ECO:0007669"/>
    <property type="project" value="InterPro"/>
</dbReference>
<dbReference type="PANTHER" id="PTHR13843">
    <property type="entry name" value="MICROTUBULE-ASSOCIATED PROTEIN"/>
    <property type="match status" value="1"/>
</dbReference>
<comment type="caution">
    <text evidence="3">The sequence shown here is derived from an EMBL/GenBank/DDBJ whole genome shotgun (WGS) entry which is preliminary data.</text>
</comment>
<protein>
    <submittedName>
        <fullName evidence="3">Microtubule-associated protein futsch</fullName>
    </submittedName>
</protein>
<organism evidence="3 4">
    <name type="scientific">Paragonimus westermani</name>
    <dbReference type="NCBI Taxonomy" id="34504"/>
    <lineage>
        <taxon>Eukaryota</taxon>
        <taxon>Metazoa</taxon>
        <taxon>Spiralia</taxon>
        <taxon>Lophotrochozoa</taxon>
        <taxon>Platyhelminthes</taxon>
        <taxon>Trematoda</taxon>
        <taxon>Digenea</taxon>
        <taxon>Plagiorchiida</taxon>
        <taxon>Troglotremata</taxon>
        <taxon>Troglotrematidae</taxon>
        <taxon>Paragonimus</taxon>
    </lineage>
</organism>
<dbReference type="PANTHER" id="PTHR13843:SF12">
    <property type="entry name" value="ATPASE F1_V1_A1 COMPLEX ALPHA_BETA SUBUNIT NUCLEOTIDE-BINDING DOMAIN-CONTAINING PROTEIN"/>
    <property type="match status" value="1"/>
</dbReference>
<dbReference type="GO" id="GO:0045202">
    <property type="term" value="C:synapse"/>
    <property type="evidence" value="ECO:0007669"/>
    <property type="project" value="TreeGrafter"/>
</dbReference>
<feature type="domain" description="Microtubule-associated protein 1A/B/S-like MBL-like" evidence="2">
    <location>
        <begin position="244"/>
        <end position="498"/>
    </location>
</feature>
<dbReference type="GO" id="GO:0005829">
    <property type="term" value="C:cytosol"/>
    <property type="evidence" value="ECO:0007669"/>
    <property type="project" value="TreeGrafter"/>
</dbReference>
<feature type="compositionally biased region" description="Pro residues" evidence="1">
    <location>
        <begin position="694"/>
        <end position="705"/>
    </location>
</feature>